<accession>A0A8J2ZIG6</accession>
<comment type="caution">
    <text evidence="3">The sequence shown here is derived from an EMBL/GenBank/DDBJ whole genome shotgun (WGS) entry which is preliminary data.</text>
</comment>
<gene>
    <name evidence="3" type="ORF">GCM10011415_14350</name>
</gene>
<comment type="similarity">
    <text evidence="1 2">Belongs to the UPF0301 (AlgH) family.</text>
</comment>
<dbReference type="PANTHER" id="PTHR30327:SF1">
    <property type="entry name" value="UPF0301 PROTEIN YQGE"/>
    <property type="match status" value="1"/>
</dbReference>
<protein>
    <recommendedName>
        <fullName evidence="2">UPF0301 protein GCM10011415_14350</fullName>
    </recommendedName>
</protein>
<dbReference type="Gene3D" id="3.40.1740.10">
    <property type="entry name" value="VC0467-like"/>
    <property type="match status" value="1"/>
</dbReference>
<reference evidence="3" key="2">
    <citation type="submission" date="2020-09" db="EMBL/GenBank/DDBJ databases">
        <authorList>
            <person name="Sun Q."/>
            <person name="Zhou Y."/>
        </authorList>
    </citation>
    <scope>NUCLEOTIDE SEQUENCE</scope>
    <source>
        <strain evidence="3">CGMCC 1.15762</strain>
    </source>
</reference>
<evidence type="ECO:0000256" key="1">
    <source>
        <dbReference type="ARBA" id="ARBA00009600"/>
    </source>
</evidence>
<proteinExistence type="inferred from homology"/>
<dbReference type="Pfam" id="PF02622">
    <property type="entry name" value="DUF179"/>
    <property type="match status" value="1"/>
</dbReference>
<dbReference type="PANTHER" id="PTHR30327">
    <property type="entry name" value="UNCHARACTERIZED PROTEIN YQGE"/>
    <property type="match status" value="1"/>
</dbReference>
<dbReference type="HAMAP" id="MF_00758">
    <property type="entry name" value="UPF0301"/>
    <property type="match status" value="1"/>
</dbReference>
<dbReference type="SUPFAM" id="SSF143456">
    <property type="entry name" value="VC0467-like"/>
    <property type="match status" value="1"/>
</dbReference>
<dbReference type="EMBL" id="BMJV01000002">
    <property type="protein sequence ID" value="GGG68285.1"/>
    <property type="molecule type" value="Genomic_DNA"/>
</dbReference>
<evidence type="ECO:0000313" key="3">
    <source>
        <dbReference type="EMBL" id="GGG68285.1"/>
    </source>
</evidence>
<evidence type="ECO:0000313" key="4">
    <source>
        <dbReference type="Proteomes" id="UP000617145"/>
    </source>
</evidence>
<reference evidence="3" key="1">
    <citation type="journal article" date="2014" name="Int. J. Syst. Evol. Microbiol.">
        <title>Complete genome sequence of Corynebacterium casei LMG S-19264T (=DSM 44701T), isolated from a smear-ripened cheese.</title>
        <authorList>
            <consortium name="US DOE Joint Genome Institute (JGI-PGF)"/>
            <person name="Walter F."/>
            <person name="Albersmeier A."/>
            <person name="Kalinowski J."/>
            <person name="Ruckert C."/>
        </authorList>
    </citation>
    <scope>NUCLEOTIDE SEQUENCE</scope>
    <source>
        <strain evidence="3">CGMCC 1.15762</strain>
    </source>
</reference>
<name>A0A8J2ZIG6_9RHOB</name>
<dbReference type="InterPro" id="IPR003774">
    <property type="entry name" value="AlgH-like"/>
</dbReference>
<dbReference type="AlphaFoldDB" id="A0A8J2ZIG6"/>
<sequence length="204" mass="21435">MFRGKTLKKSGVFMDIATGATDLTGKILIAMPGMGDARFEHAVVYLCAHSDEGAMGLIINKPSGDVTMAALLEQLSIDSGPELELLHVHFGGPVETGRGFVLHSPDYMSGLTTLQVADGFHMTGTLDVLETIARGDGPAQWMAMLGYAGWGAGQLETELAQNGWLVCDASPELVFDIADASKWEAALNSMGVPAHQLSAEGGTA</sequence>
<dbReference type="Proteomes" id="UP000617145">
    <property type="component" value="Unassembled WGS sequence"/>
</dbReference>
<dbReference type="GO" id="GO:0005829">
    <property type="term" value="C:cytosol"/>
    <property type="evidence" value="ECO:0007669"/>
    <property type="project" value="TreeGrafter"/>
</dbReference>
<organism evidence="3 4">
    <name type="scientific">Salipiger pallidus</name>
    <dbReference type="NCBI Taxonomy" id="1775170"/>
    <lineage>
        <taxon>Bacteria</taxon>
        <taxon>Pseudomonadati</taxon>
        <taxon>Pseudomonadota</taxon>
        <taxon>Alphaproteobacteria</taxon>
        <taxon>Rhodobacterales</taxon>
        <taxon>Roseobacteraceae</taxon>
        <taxon>Salipiger</taxon>
    </lineage>
</organism>
<dbReference type="NCBIfam" id="NF001268">
    <property type="entry name" value="PRK00228.1-4"/>
    <property type="match status" value="1"/>
</dbReference>
<evidence type="ECO:0000256" key="2">
    <source>
        <dbReference type="HAMAP-Rule" id="MF_00758"/>
    </source>
</evidence>
<keyword evidence="4" id="KW-1185">Reference proteome</keyword>